<comment type="caution">
    <text evidence="2">The sequence shown here is derived from an EMBL/GenBank/DDBJ whole genome shotgun (WGS) entry which is preliminary data.</text>
</comment>
<evidence type="ECO:0000313" key="3">
    <source>
        <dbReference type="Proteomes" id="UP001138500"/>
    </source>
</evidence>
<dbReference type="PANTHER" id="PTHR36091">
    <property type="entry name" value="ALTERED INHERITANCE OF MITOCHONDRIA PROTEIN 9, MITOCHONDRIAL"/>
    <property type="match status" value="1"/>
</dbReference>
<dbReference type="EMBL" id="RIBY02001940">
    <property type="protein sequence ID" value="KAH9826909.1"/>
    <property type="molecule type" value="Genomic_DNA"/>
</dbReference>
<gene>
    <name evidence="2" type="ORF">Tdes44962_MAKER09911</name>
</gene>
<dbReference type="AlphaFoldDB" id="A0A9W7SQK1"/>
<dbReference type="Proteomes" id="UP001138500">
    <property type="component" value="Unassembled WGS sequence"/>
</dbReference>
<evidence type="ECO:0000259" key="1">
    <source>
        <dbReference type="Pfam" id="PF01636"/>
    </source>
</evidence>
<dbReference type="SUPFAM" id="SSF56112">
    <property type="entry name" value="Protein kinase-like (PK-like)"/>
    <property type="match status" value="1"/>
</dbReference>
<protein>
    <submittedName>
        <fullName evidence="2">Phosphotransferase enzyme family protein</fullName>
    </submittedName>
</protein>
<accession>A0A9W7SQK1</accession>
<dbReference type="InterPro" id="IPR051035">
    <property type="entry name" value="Mito_inheritance_9"/>
</dbReference>
<reference evidence="2 3" key="2">
    <citation type="journal article" date="2021" name="Curr. Genet.">
        <title>Genetic response to nitrogen starvation in the aggressive Eucalyptus foliar pathogen Teratosphaeria destructans.</title>
        <authorList>
            <person name="Havenga M."/>
            <person name="Wingfield B.D."/>
            <person name="Wingfield M.J."/>
            <person name="Dreyer L.L."/>
            <person name="Roets F."/>
            <person name="Aylward J."/>
        </authorList>
    </citation>
    <scope>NUCLEOTIDE SEQUENCE [LARGE SCALE GENOMIC DNA]</scope>
    <source>
        <strain evidence="2">CMW44962</strain>
    </source>
</reference>
<dbReference type="GO" id="GO:0005739">
    <property type="term" value="C:mitochondrion"/>
    <property type="evidence" value="ECO:0007669"/>
    <property type="project" value="TreeGrafter"/>
</dbReference>
<feature type="domain" description="Aminoglycoside phosphotransferase" evidence="1">
    <location>
        <begin position="175"/>
        <end position="240"/>
    </location>
</feature>
<keyword evidence="3" id="KW-1185">Reference proteome</keyword>
<dbReference type="PANTHER" id="PTHR36091:SF2">
    <property type="entry name" value="AMINOGLYCOSIDE PHOSPHOTRANSFERASE DOMAIN-CONTAINING PROTEIN"/>
    <property type="match status" value="1"/>
</dbReference>
<dbReference type="OrthoDB" id="2831558at2759"/>
<organism evidence="2 3">
    <name type="scientific">Teratosphaeria destructans</name>
    <dbReference type="NCBI Taxonomy" id="418781"/>
    <lineage>
        <taxon>Eukaryota</taxon>
        <taxon>Fungi</taxon>
        <taxon>Dikarya</taxon>
        <taxon>Ascomycota</taxon>
        <taxon>Pezizomycotina</taxon>
        <taxon>Dothideomycetes</taxon>
        <taxon>Dothideomycetidae</taxon>
        <taxon>Mycosphaerellales</taxon>
        <taxon>Teratosphaeriaceae</taxon>
        <taxon>Teratosphaeria</taxon>
    </lineage>
</organism>
<name>A0A9W7SQK1_9PEZI</name>
<dbReference type="Pfam" id="PF01636">
    <property type="entry name" value="APH"/>
    <property type="match status" value="1"/>
</dbReference>
<reference evidence="2 3" key="1">
    <citation type="journal article" date="2018" name="IMA Fungus">
        <title>IMA Genome-F 10: Nine draft genome sequences of Claviceps purpurea s.lat., including C. arundinis, C. humidiphila, and C. cf. spartinae, pseudomolecules for the pitch canker pathogen Fusarium circinatum, draft genome of Davidsoniella eucalypti, Grosmannia galeiformis, Quambalaria eucalypti, and Teratosphaeria destructans.</title>
        <authorList>
            <person name="Wingfield B.D."/>
            <person name="Liu M."/>
            <person name="Nguyen H.D."/>
            <person name="Lane F.A."/>
            <person name="Morgan S.W."/>
            <person name="De Vos L."/>
            <person name="Wilken P.M."/>
            <person name="Duong T.A."/>
            <person name="Aylward J."/>
            <person name="Coetzee M.P."/>
            <person name="Dadej K."/>
            <person name="De Beer Z.W."/>
            <person name="Findlay W."/>
            <person name="Havenga M."/>
            <person name="Kolarik M."/>
            <person name="Menzies J.G."/>
            <person name="Naidoo K."/>
            <person name="Pochopski O."/>
            <person name="Shoukouhi P."/>
            <person name="Santana Q.C."/>
            <person name="Seifert K.A."/>
            <person name="Soal N."/>
            <person name="Steenkamp E.T."/>
            <person name="Tatham C.T."/>
            <person name="van der Nest M.A."/>
            <person name="Wingfield M.J."/>
        </authorList>
    </citation>
    <scope>NUCLEOTIDE SEQUENCE [LARGE SCALE GENOMIC DNA]</scope>
    <source>
        <strain evidence="2">CMW44962</strain>
    </source>
</reference>
<sequence>MRNVLNTPAPRVLAWDASDKTAVNAEYIIMEKAKGVQLSIAWPRMKFQQKVQLMKAVGRYEKAWASTSFDRIGSLYYADDVQLDVRRALVYIDETGKQVQDDRFSVGPIVSREWNDHGRASLSCDRGPWLSNPSYRRAVIERDIRATTTLRPLPKSLTSLCGPSLYQSTPEKKFRACEAALQALPHILPQEPWASKPHLWHDDLHDENISVDADDPTKVTSIIDWQSSFIAPLFDHGMLPAFLQYDGPPVKGAERPTVPDLSDLGPDEEAAAIRLYDEQLLVCGYKFLLQHTVESAYSAQLYQESESATALNACRDVFAPAAEGACLVALADSDKLPDPIFSETEIKEIEEDAEKIMASLHVMAAIKNKLGDLFPEKGLVRLDEYDDAKVALRNAKAQILEDFSVSEEDRRGWEEAWPFDD</sequence>
<dbReference type="InterPro" id="IPR011009">
    <property type="entry name" value="Kinase-like_dom_sf"/>
</dbReference>
<evidence type="ECO:0000313" key="2">
    <source>
        <dbReference type="EMBL" id="KAH9826909.1"/>
    </source>
</evidence>
<feature type="non-terminal residue" evidence="2">
    <location>
        <position position="1"/>
    </location>
</feature>
<dbReference type="Gene3D" id="3.90.1200.10">
    <property type="match status" value="1"/>
</dbReference>
<proteinExistence type="predicted"/>
<dbReference type="InterPro" id="IPR002575">
    <property type="entry name" value="Aminoglycoside_PTrfase"/>
</dbReference>